<keyword evidence="8" id="KW-1185">Reference proteome</keyword>
<evidence type="ECO:0000256" key="4">
    <source>
        <dbReference type="ARBA" id="ARBA00023235"/>
    </source>
</evidence>
<comment type="cofactor">
    <cofactor evidence="1">
        <name>adenosylcob(III)alamin</name>
        <dbReference type="ChEBI" id="CHEBI:18408"/>
    </cofactor>
</comment>
<gene>
    <name evidence="7" type="ORF">ACFQS8_02410</name>
</gene>
<dbReference type="PANTHER" id="PTHR48101:SF4">
    <property type="entry name" value="METHYLMALONYL-COA MUTASE, MITOCHONDRIAL"/>
    <property type="match status" value="1"/>
</dbReference>
<evidence type="ECO:0000256" key="2">
    <source>
        <dbReference type="ARBA" id="ARBA00008465"/>
    </source>
</evidence>
<keyword evidence="5" id="KW-0170">Cobalt</keyword>
<evidence type="ECO:0000313" key="7">
    <source>
        <dbReference type="EMBL" id="MFC7290455.1"/>
    </source>
</evidence>
<proteinExistence type="inferred from homology"/>
<feature type="domain" description="Methylmalonyl-CoA mutase alpha/beta chain catalytic" evidence="6">
    <location>
        <begin position="40"/>
        <end position="472"/>
    </location>
</feature>
<accession>A0ABW2IH66</accession>
<keyword evidence="4" id="KW-0413">Isomerase</keyword>
<dbReference type="Gene3D" id="3.40.50.280">
    <property type="entry name" value="Cobalamin-binding domain"/>
    <property type="match status" value="1"/>
</dbReference>
<comment type="similarity">
    <text evidence="2">Belongs to the methylmalonyl-CoA mutase family.</text>
</comment>
<evidence type="ECO:0000313" key="8">
    <source>
        <dbReference type="Proteomes" id="UP001596492"/>
    </source>
</evidence>
<dbReference type="Proteomes" id="UP001596492">
    <property type="component" value="Unassembled WGS sequence"/>
</dbReference>
<evidence type="ECO:0000259" key="6">
    <source>
        <dbReference type="Pfam" id="PF01642"/>
    </source>
</evidence>
<sequence length="674" mass="72380">MTSNNIIQFSSEFDGGDEAQWLDLLDKALKGKPAASINTKTYDGLTVKALYRDTDWESSTDKSGLPGQAPFMRGSEASRDKFLPWDIRQIISHPDPAEANKSILEDLEHGVSSIELRIDENGDRGVCIRTLADLQKTLEDVKLDWAPIGLEVTASSANSGLAAAAMLAFHAEQTSETPEKLNLAFNYDPIGVLARTGHLNGEIAHVKSSIVDLVTTLSAKFEKSTLLRADARPIHESGGSEAQELSGLIASGTFYLRTLVEAGIDAATALRSINFTMSVGADYIIEIAKLRAARRMWAKVASEFGVADSDFTMKIQAVSSRRMLTARDPWVNILRVTAACFAAGVGGAEIATMRPFTDALGLPSRQARRIARNTHIIAQEESFLGKVLDPAGGTWSIAALSNDLALKAWSLFQDIEKGGGIISSLTQGKIQSEVSKIRAERLSDVAFRKVQITGVSDYPLLDETPAEFVIPDLDSVLAKATPPKSISPSSYALSSLMEGAQNGLTLPDLTLEAEDTLECDPLWPIRIAKPFERLRDFAEAFEAKNKIKPKIFIAAIGPLAEHTARTSFATNFFGAGGLHTIYQAGTPDQLATAFKQSGCLLACICGSDERYLQEAADTARALGAAGAGRLYLAGRAPAEIGSAWQEAGIDEFIHVGVDVVSSLELAHSELGLAL</sequence>
<name>A0ABW2IH66_9PROT</name>
<evidence type="ECO:0000256" key="1">
    <source>
        <dbReference type="ARBA" id="ARBA00001922"/>
    </source>
</evidence>
<dbReference type="PANTHER" id="PTHR48101">
    <property type="entry name" value="METHYLMALONYL-COA MUTASE, MITOCHONDRIAL-RELATED"/>
    <property type="match status" value="1"/>
</dbReference>
<protein>
    <submittedName>
        <fullName evidence="7">Methylmalonyl-CoA mutase family protein</fullName>
    </submittedName>
</protein>
<dbReference type="Pfam" id="PF01642">
    <property type="entry name" value="MM_CoA_mutase"/>
    <property type="match status" value="1"/>
</dbReference>
<dbReference type="SUPFAM" id="SSF51703">
    <property type="entry name" value="Cobalamin (vitamin B12)-dependent enzymes"/>
    <property type="match status" value="1"/>
</dbReference>
<keyword evidence="3" id="KW-0846">Cobalamin</keyword>
<dbReference type="RefSeq" id="WP_382165365.1">
    <property type="nucleotide sequence ID" value="NZ_JBHTBR010000002.1"/>
</dbReference>
<evidence type="ECO:0000256" key="5">
    <source>
        <dbReference type="ARBA" id="ARBA00023285"/>
    </source>
</evidence>
<comment type="caution">
    <text evidence="7">The sequence shown here is derived from an EMBL/GenBank/DDBJ whole genome shotgun (WGS) entry which is preliminary data.</text>
</comment>
<dbReference type="EMBL" id="JBHTBR010000002">
    <property type="protein sequence ID" value="MFC7290455.1"/>
    <property type="molecule type" value="Genomic_DNA"/>
</dbReference>
<evidence type="ECO:0000256" key="3">
    <source>
        <dbReference type="ARBA" id="ARBA00022628"/>
    </source>
</evidence>
<organism evidence="7 8">
    <name type="scientific">Hirschia litorea</name>
    <dbReference type="NCBI Taxonomy" id="1199156"/>
    <lineage>
        <taxon>Bacteria</taxon>
        <taxon>Pseudomonadati</taxon>
        <taxon>Pseudomonadota</taxon>
        <taxon>Alphaproteobacteria</taxon>
        <taxon>Hyphomonadales</taxon>
        <taxon>Hyphomonadaceae</taxon>
        <taxon>Hirschia</taxon>
    </lineage>
</organism>
<reference evidence="8" key="1">
    <citation type="journal article" date="2019" name="Int. J. Syst. Evol. Microbiol.">
        <title>The Global Catalogue of Microorganisms (GCM) 10K type strain sequencing project: providing services to taxonomists for standard genome sequencing and annotation.</title>
        <authorList>
            <consortium name="The Broad Institute Genomics Platform"/>
            <consortium name="The Broad Institute Genome Sequencing Center for Infectious Disease"/>
            <person name="Wu L."/>
            <person name="Ma J."/>
        </authorList>
    </citation>
    <scope>NUCLEOTIDE SEQUENCE [LARGE SCALE GENOMIC DNA]</scope>
    <source>
        <strain evidence="8">CCUG 51308</strain>
    </source>
</reference>
<dbReference type="SUPFAM" id="SSF52242">
    <property type="entry name" value="Cobalamin (vitamin B12)-binding domain"/>
    <property type="match status" value="1"/>
</dbReference>
<dbReference type="Gene3D" id="3.20.20.240">
    <property type="entry name" value="Methylmalonyl-CoA mutase"/>
    <property type="match status" value="1"/>
</dbReference>
<dbReference type="CDD" id="cd03677">
    <property type="entry name" value="MM_CoA_mutase_beta"/>
    <property type="match status" value="1"/>
</dbReference>
<dbReference type="InterPro" id="IPR006099">
    <property type="entry name" value="MeMalonylCoA_mutase_a/b_cat"/>
</dbReference>
<dbReference type="InterPro" id="IPR016176">
    <property type="entry name" value="Cbl-dep_enz_cat"/>
</dbReference>
<dbReference type="InterPro" id="IPR036724">
    <property type="entry name" value="Cobalamin-bd_sf"/>
</dbReference>